<dbReference type="AlphaFoldDB" id="A0A7J0DLS2"/>
<proteinExistence type="predicted"/>
<gene>
    <name evidence="1" type="ORF">Acr_00g0055010</name>
</gene>
<name>A0A7J0DLS2_9ERIC</name>
<comment type="caution">
    <text evidence="1">The sequence shown here is derived from an EMBL/GenBank/DDBJ whole genome shotgun (WGS) entry which is preliminary data.</text>
</comment>
<organism evidence="1 2">
    <name type="scientific">Actinidia rufa</name>
    <dbReference type="NCBI Taxonomy" id="165716"/>
    <lineage>
        <taxon>Eukaryota</taxon>
        <taxon>Viridiplantae</taxon>
        <taxon>Streptophyta</taxon>
        <taxon>Embryophyta</taxon>
        <taxon>Tracheophyta</taxon>
        <taxon>Spermatophyta</taxon>
        <taxon>Magnoliopsida</taxon>
        <taxon>eudicotyledons</taxon>
        <taxon>Gunneridae</taxon>
        <taxon>Pentapetalae</taxon>
        <taxon>asterids</taxon>
        <taxon>Ericales</taxon>
        <taxon>Actinidiaceae</taxon>
        <taxon>Actinidia</taxon>
    </lineage>
</organism>
<evidence type="ECO:0000313" key="1">
    <source>
        <dbReference type="EMBL" id="GFS37979.1"/>
    </source>
</evidence>
<sequence length="177" mass="19837">MFPVKDTIKAVLCCLRCRFNNLCSYPRVRLWGHVLLYGHVTNLLEYHQLLVNPSILLGNSSRGATDVGKTLATSPQNNLALMNFWSPSILLFEPPRLQSTSPDPRIRILCIAVPLHPNLFSEISAYNNNIAIPMMADFSPHGILLRSLQDHMDTLPKLSCPEISSEYPHPDLHSPAI</sequence>
<protein>
    <submittedName>
        <fullName evidence="1">Uncharacterized protein</fullName>
    </submittedName>
</protein>
<reference evidence="2" key="1">
    <citation type="submission" date="2019-07" db="EMBL/GenBank/DDBJ databases">
        <title>De Novo Assembly of kiwifruit Actinidia rufa.</title>
        <authorList>
            <person name="Sugita-Konishi S."/>
            <person name="Sato K."/>
            <person name="Mori E."/>
            <person name="Abe Y."/>
            <person name="Kisaki G."/>
            <person name="Hamano K."/>
            <person name="Suezawa K."/>
            <person name="Otani M."/>
            <person name="Fukuda T."/>
            <person name="Manabe T."/>
            <person name="Gomi K."/>
            <person name="Tabuchi M."/>
            <person name="Akimitsu K."/>
            <person name="Kataoka I."/>
        </authorList>
    </citation>
    <scope>NUCLEOTIDE SEQUENCE [LARGE SCALE GENOMIC DNA]</scope>
    <source>
        <strain evidence="2">cv. Fuchu</strain>
    </source>
</reference>
<evidence type="ECO:0000313" key="2">
    <source>
        <dbReference type="Proteomes" id="UP000585474"/>
    </source>
</evidence>
<dbReference type="EMBL" id="BJWL01000295">
    <property type="protein sequence ID" value="GFS37979.1"/>
    <property type="molecule type" value="Genomic_DNA"/>
</dbReference>
<accession>A0A7J0DLS2</accession>
<keyword evidence="2" id="KW-1185">Reference proteome</keyword>
<dbReference type="Proteomes" id="UP000585474">
    <property type="component" value="Unassembled WGS sequence"/>
</dbReference>